<evidence type="ECO:0000313" key="1">
    <source>
        <dbReference type="EMBL" id="BCN31019.1"/>
    </source>
</evidence>
<gene>
    <name evidence="1" type="ORF">bsdtb5_23140</name>
</gene>
<sequence>MVQLSEKELSCLNDALSEEELLVKKFQKMANEATDSQIKSKFTEIAAKHQGHFNALYTHIK</sequence>
<proteinExistence type="predicted"/>
<dbReference type="InterPro" id="IPR012347">
    <property type="entry name" value="Ferritin-like"/>
</dbReference>
<dbReference type="EMBL" id="AP024169">
    <property type="protein sequence ID" value="BCN31019.1"/>
    <property type="molecule type" value="Genomic_DNA"/>
</dbReference>
<keyword evidence="2" id="KW-1185">Reference proteome</keyword>
<accession>A0A7R7ELL4</accession>
<dbReference type="Gene3D" id="1.20.1260.10">
    <property type="match status" value="1"/>
</dbReference>
<dbReference type="KEGG" id="ahb:bsdtb5_23140"/>
<dbReference type="RefSeq" id="WP_271712170.1">
    <property type="nucleotide sequence ID" value="NZ_AP024169.1"/>
</dbReference>
<protein>
    <recommendedName>
        <fullName evidence="3">Spore coat protein</fullName>
    </recommendedName>
</protein>
<evidence type="ECO:0000313" key="2">
    <source>
        <dbReference type="Proteomes" id="UP000595897"/>
    </source>
</evidence>
<organism evidence="1 2">
    <name type="scientific">Anaeromicropila herbilytica</name>
    <dbReference type="NCBI Taxonomy" id="2785025"/>
    <lineage>
        <taxon>Bacteria</taxon>
        <taxon>Bacillati</taxon>
        <taxon>Bacillota</taxon>
        <taxon>Clostridia</taxon>
        <taxon>Lachnospirales</taxon>
        <taxon>Lachnospiraceae</taxon>
        <taxon>Anaeromicropila</taxon>
    </lineage>
</organism>
<name>A0A7R7ELL4_9FIRM</name>
<dbReference type="InterPro" id="IPR009078">
    <property type="entry name" value="Ferritin-like_SF"/>
</dbReference>
<dbReference type="AlphaFoldDB" id="A0A7R7ELL4"/>
<dbReference type="Proteomes" id="UP000595897">
    <property type="component" value="Chromosome"/>
</dbReference>
<reference evidence="1 2" key="1">
    <citation type="submission" date="2020-11" db="EMBL/GenBank/DDBJ databases">
        <title>Draft genome sequencing of a Lachnospiraceae strain isolated from anoxic soil subjected to BSD treatment.</title>
        <authorList>
            <person name="Uek A."/>
            <person name="Tonouchi A."/>
        </authorList>
    </citation>
    <scope>NUCLEOTIDE SEQUENCE [LARGE SCALE GENOMIC DNA]</scope>
    <source>
        <strain evidence="1 2">TB5</strain>
    </source>
</reference>
<evidence type="ECO:0008006" key="3">
    <source>
        <dbReference type="Google" id="ProtNLM"/>
    </source>
</evidence>
<dbReference type="SUPFAM" id="SSF47240">
    <property type="entry name" value="Ferritin-like"/>
    <property type="match status" value="1"/>
</dbReference>